<dbReference type="Proteomes" id="UP001500604">
    <property type="component" value="Unassembled WGS sequence"/>
</dbReference>
<gene>
    <name evidence="2" type="ORF">GCM10023116_22480</name>
</gene>
<evidence type="ECO:0000313" key="2">
    <source>
        <dbReference type="EMBL" id="GAA4649965.1"/>
    </source>
</evidence>
<reference evidence="3" key="1">
    <citation type="journal article" date="2019" name="Int. J. Syst. Evol. Microbiol.">
        <title>The Global Catalogue of Microorganisms (GCM) 10K type strain sequencing project: providing services to taxonomists for standard genome sequencing and annotation.</title>
        <authorList>
            <consortium name="The Broad Institute Genomics Platform"/>
            <consortium name="The Broad Institute Genome Sequencing Center for Infectious Disease"/>
            <person name="Wu L."/>
            <person name="Ma J."/>
        </authorList>
    </citation>
    <scope>NUCLEOTIDE SEQUENCE [LARGE SCALE GENOMIC DNA]</scope>
    <source>
        <strain evidence="3">JCM 17805</strain>
    </source>
</reference>
<keyword evidence="3" id="KW-1185">Reference proteome</keyword>
<comment type="caution">
    <text evidence="2">The sequence shown here is derived from an EMBL/GenBank/DDBJ whole genome shotgun (WGS) entry which is preliminary data.</text>
</comment>
<organism evidence="2 3">
    <name type="scientific">Kistimonas scapharcae</name>
    <dbReference type="NCBI Taxonomy" id="1036133"/>
    <lineage>
        <taxon>Bacteria</taxon>
        <taxon>Pseudomonadati</taxon>
        <taxon>Pseudomonadota</taxon>
        <taxon>Gammaproteobacteria</taxon>
        <taxon>Oceanospirillales</taxon>
        <taxon>Endozoicomonadaceae</taxon>
        <taxon>Kistimonas</taxon>
    </lineage>
</organism>
<protein>
    <submittedName>
        <fullName evidence="2">Uncharacterized protein</fullName>
    </submittedName>
</protein>
<evidence type="ECO:0000256" key="1">
    <source>
        <dbReference type="SAM" id="MobiDB-lite"/>
    </source>
</evidence>
<dbReference type="RefSeq" id="WP_345196026.1">
    <property type="nucleotide sequence ID" value="NZ_BAABFL010000343.1"/>
</dbReference>
<feature type="compositionally biased region" description="Low complexity" evidence="1">
    <location>
        <begin position="1"/>
        <end position="15"/>
    </location>
</feature>
<name>A0ABP8V1K5_9GAMM</name>
<sequence length="260" mass="29089">MAASAQSRTTSQSYSPVNTIPPVFDRTTSLRTVDANRLVKADGNLTPEAQQYFTADPIAIDERSARPCNPDVLFPKAVPVVQPLLGILSWFICTFERVARFARDQLGLTPSRPGHLVFEAFELPNTLVKPSEFRNNQQITLDEFKQQALPELPADSGYFLDRPSSDWAGITNADVRTVMDQCQRNPAQAKFVKNMYESIPDPRPEDEDKIAIPNKAEMHVAGRVASHGIRGHADIQTQTQEALKKIREENTPYLNSRLTI</sequence>
<feature type="region of interest" description="Disordered" evidence="1">
    <location>
        <begin position="1"/>
        <end position="20"/>
    </location>
</feature>
<proteinExistence type="predicted"/>
<evidence type="ECO:0000313" key="3">
    <source>
        <dbReference type="Proteomes" id="UP001500604"/>
    </source>
</evidence>
<accession>A0ABP8V1K5</accession>
<dbReference type="EMBL" id="BAABFL010000343">
    <property type="protein sequence ID" value="GAA4649965.1"/>
    <property type="molecule type" value="Genomic_DNA"/>
</dbReference>